<feature type="domain" description="Sialidase" evidence="2">
    <location>
        <begin position="3"/>
        <end position="66"/>
    </location>
</feature>
<keyword evidence="4" id="KW-1185">Reference proteome</keyword>
<sequence>MVKWGKPTSLPPQIAKDTKKEDITSLLSGGGSNILMEDGTLVFPLQTKKGENKVAPMIMYSNDGKTLRALRAPKVVESRGMSRTWKRAVGAISRVQENFQSNSSYRRCVETSILHHCDH</sequence>
<dbReference type="CDD" id="cd15482">
    <property type="entry name" value="Sialidase_non-viral"/>
    <property type="match status" value="1"/>
</dbReference>
<dbReference type="Gene3D" id="2.120.10.10">
    <property type="match status" value="1"/>
</dbReference>
<evidence type="ECO:0000256" key="1">
    <source>
        <dbReference type="SAM" id="MobiDB-lite"/>
    </source>
</evidence>
<dbReference type="InterPro" id="IPR011040">
    <property type="entry name" value="Sialidase"/>
</dbReference>
<evidence type="ECO:0000259" key="2">
    <source>
        <dbReference type="Pfam" id="PF13859"/>
    </source>
</evidence>
<protein>
    <submittedName>
        <fullName evidence="3">Group II trans-sialidase superfamily</fullName>
    </submittedName>
</protein>
<dbReference type="InterPro" id="IPR036278">
    <property type="entry name" value="Sialidase_sf"/>
</dbReference>
<evidence type="ECO:0000313" key="4">
    <source>
        <dbReference type="Proteomes" id="UP000283634"/>
    </source>
</evidence>
<gene>
    <name evidence="3" type="ORF">TraAM80_09836</name>
</gene>
<organism evidence="3 4">
    <name type="scientific">Trypanosoma rangeli</name>
    <dbReference type="NCBI Taxonomy" id="5698"/>
    <lineage>
        <taxon>Eukaryota</taxon>
        <taxon>Discoba</taxon>
        <taxon>Euglenozoa</taxon>
        <taxon>Kinetoplastea</taxon>
        <taxon>Metakinetoplastina</taxon>
        <taxon>Trypanosomatida</taxon>
        <taxon>Trypanosomatidae</taxon>
        <taxon>Trypanosoma</taxon>
        <taxon>Herpetosoma</taxon>
    </lineage>
</organism>
<dbReference type="Proteomes" id="UP000283634">
    <property type="component" value="Unassembled WGS sequence"/>
</dbReference>
<reference evidence="3 4" key="1">
    <citation type="journal article" date="2018" name="BMC Genomics">
        <title>Genomic comparison of Trypanosoma conorhini and Trypanosoma rangeli to Trypanosoma cruzi strains of high and low virulence.</title>
        <authorList>
            <person name="Bradwell K.R."/>
            <person name="Koparde V.N."/>
            <person name="Matveyev A.V."/>
            <person name="Serrano M.G."/>
            <person name="Alves J.M."/>
            <person name="Parikh H."/>
            <person name="Huang B."/>
            <person name="Lee V."/>
            <person name="Espinosa-Alvarez O."/>
            <person name="Ortiz P.A."/>
            <person name="Costa-Martins A.G."/>
            <person name="Teixeira M.M."/>
            <person name="Buck G.A."/>
        </authorList>
    </citation>
    <scope>NUCLEOTIDE SEQUENCE [LARGE SCALE GENOMIC DNA]</scope>
    <source>
        <strain evidence="3 4">AM80</strain>
    </source>
</reference>
<dbReference type="EMBL" id="MKGL01000627">
    <property type="protein sequence ID" value="RNE96908.1"/>
    <property type="molecule type" value="Genomic_DNA"/>
</dbReference>
<name>A0A3R7N5N0_TRYRA</name>
<proteinExistence type="predicted"/>
<dbReference type="OrthoDB" id="10573998at2759"/>
<evidence type="ECO:0000313" key="3">
    <source>
        <dbReference type="EMBL" id="RNE96908.1"/>
    </source>
</evidence>
<dbReference type="AlphaFoldDB" id="A0A3R7N5N0"/>
<comment type="caution">
    <text evidence="3">The sequence shown here is derived from an EMBL/GenBank/DDBJ whole genome shotgun (WGS) entry which is preliminary data.</text>
</comment>
<dbReference type="Pfam" id="PF13859">
    <property type="entry name" value="BNR_3"/>
    <property type="match status" value="1"/>
</dbReference>
<feature type="region of interest" description="Disordered" evidence="1">
    <location>
        <begin position="1"/>
        <end position="22"/>
    </location>
</feature>
<dbReference type="SUPFAM" id="SSF50939">
    <property type="entry name" value="Sialidases"/>
    <property type="match status" value="1"/>
</dbReference>
<accession>A0A3R7N5N0</accession>
<dbReference type="RefSeq" id="XP_029233886.1">
    <property type="nucleotide sequence ID" value="XM_029386496.1"/>
</dbReference>
<dbReference type="GeneID" id="40333769"/>